<accession>A0A174ZN36</accession>
<reference evidence="2 3" key="1">
    <citation type="submission" date="2015-09" db="EMBL/GenBank/DDBJ databases">
        <authorList>
            <consortium name="Pathogen Informatics"/>
        </authorList>
    </citation>
    <scope>NUCLEOTIDE SEQUENCE [LARGE SCALE GENOMIC DNA]</scope>
    <source>
        <strain evidence="2 3">2789STDY5834878</strain>
    </source>
</reference>
<evidence type="ECO:0000256" key="1">
    <source>
        <dbReference type="SAM" id="SignalP"/>
    </source>
</evidence>
<proteinExistence type="predicted"/>
<dbReference type="AlphaFoldDB" id="A0A174ZN36"/>
<feature type="signal peptide" evidence="1">
    <location>
        <begin position="1"/>
        <end position="19"/>
    </location>
</feature>
<dbReference type="PROSITE" id="PS51257">
    <property type="entry name" value="PROKAR_LIPOPROTEIN"/>
    <property type="match status" value="1"/>
</dbReference>
<dbReference type="Proteomes" id="UP000095780">
    <property type="component" value="Unassembled WGS sequence"/>
</dbReference>
<evidence type="ECO:0008006" key="4">
    <source>
        <dbReference type="Google" id="ProtNLM"/>
    </source>
</evidence>
<keyword evidence="1" id="KW-0732">Signal</keyword>
<dbReference type="EMBL" id="CZBV01000005">
    <property type="protein sequence ID" value="CUQ87177.1"/>
    <property type="molecule type" value="Genomic_DNA"/>
</dbReference>
<feature type="chain" id="PRO_5039079060" description="Lipoprotein" evidence="1">
    <location>
        <begin position="20"/>
        <end position="219"/>
    </location>
</feature>
<protein>
    <recommendedName>
        <fullName evidence="4">Lipoprotein</fullName>
    </recommendedName>
</protein>
<evidence type="ECO:0000313" key="2">
    <source>
        <dbReference type="EMBL" id="CUQ87177.1"/>
    </source>
</evidence>
<name>A0A174ZN36_9FIRM</name>
<evidence type="ECO:0000313" key="3">
    <source>
        <dbReference type="Proteomes" id="UP000095780"/>
    </source>
</evidence>
<gene>
    <name evidence="2" type="ORF">ERS852492_01973</name>
</gene>
<dbReference type="RefSeq" id="WP_055287573.1">
    <property type="nucleotide sequence ID" value="NZ_CABIXW010000005.1"/>
</dbReference>
<organism evidence="2 3">
    <name type="scientific">Lachnospira eligens</name>
    <dbReference type="NCBI Taxonomy" id="39485"/>
    <lineage>
        <taxon>Bacteria</taxon>
        <taxon>Bacillati</taxon>
        <taxon>Bacillota</taxon>
        <taxon>Clostridia</taxon>
        <taxon>Lachnospirales</taxon>
        <taxon>Lachnospiraceae</taxon>
        <taxon>Lachnospira</taxon>
    </lineage>
</organism>
<sequence>MRKQVLLGMIMFAMGASFIGCGKSDNKAETNTPTVVSESNVVDKSTEAKTEAKADTSDWITYSLDPNGSVKYPKDYTYGTDIGRYLQKKGSNYYIIMDGGYETQKLSDSSYDATFNDLMGRIGSSHWTCMGTPNLLKDVKVECVKKESCKINGHDAYRYTAKTTGAANNKECYIYGYLSSTPRSSFAIYGIITDDSQAEALKKEIQTEVDAIMNTFETK</sequence>